<feature type="non-terminal residue" evidence="4">
    <location>
        <position position="1"/>
    </location>
</feature>
<evidence type="ECO:0000256" key="2">
    <source>
        <dbReference type="PROSITE-ProRule" id="PRU00108"/>
    </source>
</evidence>
<reference evidence="4" key="1">
    <citation type="submission" date="2021-04" db="EMBL/GenBank/DDBJ databases">
        <authorList>
            <person name="Chebbi M.A.C M."/>
        </authorList>
    </citation>
    <scope>NUCLEOTIDE SEQUENCE</scope>
</reference>
<dbReference type="GO" id="GO:0003677">
    <property type="term" value="F:DNA binding"/>
    <property type="evidence" value="ECO:0007669"/>
    <property type="project" value="UniProtKB-UniRule"/>
</dbReference>
<name>A0A8J2H009_COTCN</name>
<evidence type="ECO:0000256" key="1">
    <source>
        <dbReference type="ARBA" id="ARBA00004123"/>
    </source>
</evidence>
<proteinExistence type="predicted"/>
<dbReference type="SUPFAM" id="SSF46689">
    <property type="entry name" value="Homeodomain-like"/>
    <property type="match status" value="1"/>
</dbReference>
<feature type="DNA-binding region" description="Homeobox" evidence="2">
    <location>
        <begin position="55"/>
        <end position="68"/>
    </location>
</feature>
<keyword evidence="5" id="KW-1185">Reference proteome</keyword>
<keyword evidence="2" id="KW-0238">DNA-binding</keyword>
<dbReference type="AlphaFoldDB" id="A0A8J2H009"/>
<dbReference type="PROSITE" id="PS50071">
    <property type="entry name" value="HOMEOBOX_2"/>
    <property type="match status" value="1"/>
</dbReference>
<evidence type="ECO:0000259" key="3">
    <source>
        <dbReference type="PROSITE" id="PS50071"/>
    </source>
</evidence>
<sequence>NSGPNEEILANFEPELQEIILSAEIPPPYVDEFDPFLEVLDKEPTLCQQRSIVKVWFQNRRVKDKKAESIKYDKDKEMNSKTALPDTKIECKKRHVEIEKEKTCQNTSLAASAPAPAFASGSVIYGENQMHTLNYSSHSSSDTHNHHLSSWNLHNRINYDMIQNQDSNNFNGPDGRTVGNNHPAAIYSDSYNLNYNYIFNNYYYYPPGYNYQTADFNSNYSGSSHQ</sequence>
<keyword evidence="2" id="KW-0539">Nucleus</keyword>
<dbReference type="CDD" id="cd00086">
    <property type="entry name" value="homeodomain"/>
    <property type="match status" value="1"/>
</dbReference>
<evidence type="ECO:0000313" key="4">
    <source>
        <dbReference type="EMBL" id="CAG5075214.1"/>
    </source>
</evidence>
<dbReference type="InterPro" id="IPR001356">
    <property type="entry name" value="HD"/>
</dbReference>
<organism evidence="4 5">
    <name type="scientific">Cotesia congregata</name>
    <name type="common">Parasitoid wasp</name>
    <name type="synonym">Apanteles congregatus</name>
    <dbReference type="NCBI Taxonomy" id="51543"/>
    <lineage>
        <taxon>Eukaryota</taxon>
        <taxon>Metazoa</taxon>
        <taxon>Ecdysozoa</taxon>
        <taxon>Arthropoda</taxon>
        <taxon>Hexapoda</taxon>
        <taxon>Insecta</taxon>
        <taxon>Pterygota</taxon>
        <taxon>Neoptera</taxon>
        <taxon>Endopterygota</taxon>
        <taxon>Hymenoptera</taxon>
        <taxon>Apocrita</taxon>
        <taxon>Ichneumonoidea</taxon>
        <taxon>Braconidae</taxon>
        <taxon>Microgastrinae</taxon>
        <taxon>Cotesia</taxon>
    </lineage>
</organism>
<gene>
    <name evidence="4" type="ORF">HICCMSTLAB_LOCUS1368</name>
</gene>
<comment type="subcellular location">
    <subcellularLocation>
        <location evidence="1 2">Nucleus</location>
    </subcellularLocation>
</comment>
<dbReference type="EMBL" id="CAJNRD030001116">
    <property type="protein sequence ID" value="CAG5075214.1"/>
    <property type="molecule type" value="Genomic_DNA"/>
</dbReference>
<dbReference type="InterPro" id="IPR009057">
    <property type="entry name" value="Homeodomain-like_sf"/>
</dbReference>
<comment type="caution">
    <text evidence="4">The sequence shown here is derived from an EMBL/GenBank/DDBJ whole genome shotgun (WGS) entry which is preliminary data.</text>
</comment>
<accession>A0A8J2H009</accession>
<feature type="domain" description="Homeobox" evidence="3">
    <location>
        <begin position="53"/>
        <end position="67"/>
    </location>
</feature>
<keyword evidence="2" id="KW-0371">Homeobox</keyword>
<protein>
    <recommendedName>
        <fullName evidence="3">Homeobox domain-containing protein</fullName>
    </recommendedName>
</protein>
<evidence type="ECO:0000313" key="5">
    <source>
        <dbReference type="Proteomes" id="UP000786811"/>
    </source>
</evidence>
<dbReference type="GO" id="GO:0005634">
    <property type="term" value="C:nucleus"/>
    <property type="evidence" value="ECO:0007669"/>
    <property type="project" value="UniProtKB-SubCell"/>
</dbReference>
<dbReference type="OrthoDB" id="6159439at2759"/>
<dbReference type="Proteomes" id="UP000786811">
    <property type="component" value="Unassembled WGS sequence"/>
</dbReference>